<dbReference type="Proteomes" id="UP000006320">
    <property type="component" value="Unassembled WGS sequence"/>
</dbReference>
<evidence type="ECO:0000313" key="1">
    <source>
        <dbReference type="EMBL" id="GAC10122.1"/>
    </source>
</evidence>
<name>A0AAV3UZR8_9ALTE</name>
<sequence>MAFHWVIIYCNRYLQAVAQSKEQNDKVQIKLALTTKASPWR</sequence>
<evidence type="ECO:0000313" key="2">
    <source>
        <dbReference type="Proteomes" id="UP000006320"/>
    </source>
</evidence>
<organism evidence="1 2">
    <name type="scientific">Paraglaciecola chathamensis S18K6</name>
    <dbReference type="NCBI Taxonomy" id="1127672"/>
    <lineage>
        <taxon>Bacteria</taxon>
        <taxon>Pseudomonadati</taxon>
        <taxon>Pseudomonadota</taxon>
        <taxon>Gammaproteobacteria</taxon>
        <taxon>Alteromonadales</taxon>
        <taxon>Alteromonadaceae</taxon>
        <taxon>Paraglaciecola</taxon>
    </lineage>
</organism>
<dbReference type="AlphaFoldDB" id="A0AAV3UZR8"/>
<protein>
    <recommendedName>
        <fullName evidence="3">Transposase</fullName>
    </recommendedName>
</protein>
<comment type="caution">
    <text evidence="1">The sequence shown here is derived from an EMBL/GenBank/DDBJ whole genome shotgun (WGS) entry which is preliminary data.</text>
</comment>
<reference evidence="1 2" key="1">
    <citation type="journal article" date="2017" name="Antonie Van Leeuwenhoek">
        <title>Rhizobium rhizosphaerae sp. nov., a novel species isolated from rice rhizosphere.</title>
        <authorList>
            <person name="Zhao J.J."/>
            <person name="Zhang J."/>
            <person name="Zhang R.J."/>
            <person name="Zhang C.W."/>
            <person name="Yin H.Q."/>
            <person name="Zhang X.X."/>
        </authorList>
    </citation>
    <scope>NUCLEOTIDE SEQUENCE [LARGE SCALE GENOMIC DNA]</scope>
    <source>
        <strain evidence="1 2">S18K6</strain>
    </source>
</reference>
<accession>A0AAV3UZR8</accession>
<gene>
    <name evidence="1" type="ORF">GCHA_2172</name>
</gene>
<evidence type="ECO:0008006" key="3">
    <source>
        <dbReference type="Google" id="ProtNLM"/>
    </source>
</evidence>
<proteinExistence type="predicted"/>
<dbReference type="EMBL" id="BAEM01000032">
    <property type="protein sequence ID" value="GAC10122.1"/>
    <property type="molecule type" value="Genomic_DNA"/>
</dbReference>